<name>A0A420EGH7_9ALTE</name>
<keyword evidence="4 5" id="KW-0472">Membrane</keyword>
<feature type="transmembrane region" description="Helical" evidence="5">
    <location>
        <begin position="16"/>
        <end position="35"/>
    </location>
</feature>
<feature type="transmembrane region" description="Helical" evidence="5">
    <location>
        <begin position="41"/>
        <end position="59"/>
    </location>
</feature>
<evidence type="ECO:0000256" key="4">
    <source>
        <dbReference type="ARBA" id="ARBA00023136"/>
    </source>
</evidence>
<organism evidence="6 7">
    <name type="scientific">Alginatibacterium sediminis</name>
    <dbReference type="NCBI Taxonomy" id="2164068"/>
    <lineage>
        <taxon>Bacteria</taxon>
        <taxon>Pseudomonadati</taxon>
        <taxon>Pseudomonadota</taxon>
        <taxon>Gammaproteobacteria</taxon>
        <taxon>Alteromonadales</taxon>
        <taxon>Alteromonadaceae</taxon>
        <taxon>Alginatibacterium</taxon>
    </lineage>
</organism>
<evidence type="ECO:0008006" key="8">
    <source>
        <dbReference type="Google" id="ProtNLM"/>
    </source>
</evidence>
<gene>
    <name evidence="6" type="ORF">DBZ36_04765</name>
</gene>
<dbReference type="EMBL" id="RAQO01000004">
    <property type="protein sequence ID" value="RKF19773.1"/>
    <property type="molecule type" value="Genomic_DNA"/>
</dbReference>
<comment type="caution">
    <text evidence="6">The sequence shown here is derived from an EMBL/GenBank/DDBJ whole genome shotgun (WGS) entry which is preliminary data.</text>
</comment>
<dbReference type="InterPro" id="IPR007318">
    <property type="entry name" value="Phopholipid_MeTrfase"/>
</dbReference>
<evidence type="ECO:0000256" key="2">
    <source>
        <dbReference type="ARBA" id="ARBA00022692"/>
    </source>
</evidence>
<dbReference type="AlphaFoldDB" id="A0A420EGH7"/>
<evidence type="ECO:0000313" key="6">
    <source>
        <dbReference type="EMBL" id="RKF19773.1"/>
    </source>
</evidence>
<keyword evidence="2 5" id="KW-0812">Transmembrane</keyword>
<protein>
    <recommendedName>
        <fullName evidence="8">DUF1295 domain-containing protein</fullName>
    </recommendedName>
</protein>
<evidence type="ECO:0000256" key="3">
    <source>
        <dbReference type="ARBA" id="ARBA00022989"/>
    </source>
</evidence>
<dbReference type="RefSeq" id="WP_120353778.1">
    <property type="nucleotide sequence ID" value="NZ_RAQO01000004.1"/>
</dbReference>
<feature type="transmembrane region" description="Helical" evidence="5">
    <location>
        <begin position="106"/>
        <end position="128"/>
    </location>
</feature>
<sequence length="219" mass="25386">MNNSKSTIDLWQGQRLHYWALTLLLLIVYLLWAVLAKPYPYTFWIAVAFPVLHQVYVWFTWRIELRHSAISNSIGFKVYVVLFFLLFGGRFVSLFALAWMDSGSLMLPNTMVVILTSICALPGIYAMYSVQRYFGMLRASGADHFDPKYRNMPLVNQGIFRFTNNGMYKYAFLLFWAIALGFNSSAAMLVAAFSHAYIWIHYYATEKPDMDYLHTTSDL</sequence>
<evidence type="ECO:0000256" key="1">
    <source>
        <dbReference type="ARBA" id="ARBA00004127"/>
    </source>
</evidence>
<keyword evidence="7" id="KW-1185">Reference proteome</keyword>
<evidence type="ECO:0000313" key="7">
    <source>
        <dbReference type="Proteomes" id="UP000286482"/>
    </source>
</evidence>
<dbReference type="GO" id="GO:0012505">
    <property type="term" value="C:endomembrane system"/>
    <property type="evidence" value="ECO:0007669"/>
    <property type="project" value="UniProtKB-SubCell"/>
</dbReference>
<reference evidence="6 7" key="1">
    <citation type="submission" date="2018-09" db="EMBL/GenBank/DDBJ databases">
        <authorList>
            <person name="Wang Z."/>
        </authorList>
    </citation>
    <scope>NUCLEOTIDE SEQUENCE [LARGE SCALE GENOMIC DNA]</scope>
    <source>
        <strain evidence="6 7">ALS 81</strain>
    </source>
</reference>
<comment type="subcellular location">
    <subcellularLocation>
        <location evidence="1">Endomembrane system</location>
        <topology evidence="1">Multi-pass membrane protein</topology>
    </subcellularLocation>
</comment>
<proteinExistence type="predicted"/>
<dbReference type="OrthoDB" id="1550992at2"/>
<evidence type="ECO:0000256" key="5">
    <source>
        <dbReference type="SAM" id="Phobius"/>
    </source>
</evidence>
<feature type="transmembrane region" description="Helical" evidence="5">
    <location>
        <begin position="170"/>
        <end position="200"/>
    </location>
</feature>
<feature type="transmembrane region" description="Helical" evidence="5">
    <location>
        <begin position="79"/>
        <end position="100"/>
    </location>
</feature>
<keyword evidence="3 5" id="KW-1133">Transmembrane helix</keyword>
<dbReference type="Proteomes" id="UP000286482">
    <property type="component" value="Unassembled WGS sequence"/>
</dbReference>
<dbReference type="Pfam" id="PF04191">
    <property type="entry name" value="PEMT"/>
    <property type="match status" value="1"/>
</dbReference>
<accession>A0A420EGH7</accession>